<dbReference type="InterPro" id="IPR053139">
    <property type="entry name" value="Surface_bspA-like"/>
</dbReference>
<dbReference type="InterPro" id="IPR026906">
    <property type="entry name" value="LRR_5"/>
</dbReference>
<comment type="caution">
    <text evidence="2">The sequence shown here is derived from an EMBL/GenBank/DDBJ whole genome shotgun (WGS) entry which is preliminary data.</text>
</comment>
<keyword evidence="1" id="KW-0732">Signal</keyword>
<dbReference type="InterPro" id="IPR032675">
    <property type="entry name" value="LRR_dom_sf"/>
</dbReference>
<evidence type="ECO:0000256" key="1">
    <source>
        <dbReference type="SAM" id="SignalP"/>
    </source>
</evidence>
<evidence type="ECO:0000313" key="3">
    <source>
        <dbReference type="Proteomes" id="UP000772186"/>
    </source>
</evidence>
<organism evidence="2 3">
    <name type="scientific">Mycoplasma tauri</name>
    <dbReference type="NCBI Taxonomy" id="547987"/>
    <lineage>
        <taxon>Bacteria</taxon>
        <taxon>Bacillati</taxon>
        <taxon>Mycoplasmatota</taxon>
        <taxon>Mollicutes</taxon>
        <taxon>Mycoplasmataceae</taxon>
        <taxon>Mycoplasma</taxon>
    </lineage>
</organism>
<sequence>MHKKNKLFSILSVGSLAMPLIVMSCGSKSEPALKDDTGNFFIKINSNNEVTITGTKRVIFENNDKLGSKSNIEIPSKLKYKENDYDVVAIENEAFLKYNALESITIPSSVKFISERAFEGCENLKTVIFADNSNLIRIKNAAFQNCKNLETIILPKNIRTIDEYAFAEINNDKFKVVITNEASKDFKIHFGRDSFKNSNNKFTLTFEKLSVNNLEKELNEFSKFIGVNDSQRIIFNKK</sequence>
<dbReference type="Proteomes" id="UP000772186">
    <property type="component" value="Unassembled WGS sequence"/>
</dbReference>
<proteinExistence type="predicted"/>
<dbReference type="EMBL" id="JAIQBY010000012">
    <property type="protein sequence ID" value="MBZ4195415.1"/>
    <property type="molecule type" value="Genomic_DNA"/>
</dbReference>
<protein>
    <submittedName>
        <fullName evidence="2">Leucine-rich repeat domain-containing protein</fullName>
    </submittedName>
</protein>
<dbReference type="PROSITE" id="PS51257">
    <property type="entry name" value="PROKAR_LIPOPROTEIN"/>
    <property type="match status" value="1"/>
</dbReference>
<gene>
    <name evidence="2" type="ORF">LAD73_01605</name>
</gene>
<name>A0A953NGF9_9MOLU</name>
<dbReference type="SUPFAM" id="SSF52058">
    <property type="entry name" value="L domain-like"/>
    <property type="match status" value="1"/>
</dbReference>
<dbReference type="PANTHER" id="PTHR45661:SF3">
    <property type="entry name" value="IG-LIKE DOMAIN-CONTAINING PROTEIN"/>
    <property type="match status" value="1"/>
</dbReference>
<accession>A0A953NGF9</accession>
<keyword evidence="3" id="KW-1185">Reference proteome</keyword>
<evidence type="ECO:0000313" key="2">
    <source>
        <dbReference type="EMBL" id="MBZ4195415.1"/>
    </source>
</evidence>
<dbReference type="Gene3D" id="3.80.10.10">
    <property type="entry name" value="Ribonuclease Inhibitor"/>
    <property type="match status" value="1"/>
</dbReference>
<dbReference type="RefSeq" id="WP_223644597.1">
    <property type="nucleotide sequence ID" value="NZ_JAIQBY010000012.1"/>
</dbReference>
<dbReference type="AlphaFoldDB" id="A0A953NGF9"/>
<dbReference type="Pfam" id="PF13306">
    <property type="entry name" value="LRR_5"/>
    <property type="match status" value="1"/>
</dbReference>
<feature type="signal peptide" evidence="1">
    <location>
        <begin position="1"/>
        <end position="24"/>
    </location>
</feature>
<reference evidence="2 3" key="1">
    <citation type="submission" date="2021-09" db="EMBL/GenBank/DDBJ databases">
        <title>WGS of Mycoplasma sp. Zaradi2 strains.</title>
        <authorList>
            <person name="Spergser J."/>
        </authorList>
    </citation>
    <scope>NUCLEOTIDE SEQUENCE [LARGE SCALE GENOMIC DNA]</scope>
    <source>
        <strain evidence="2 3">1331</strain>
    </source>
</reference>
<feature type="chain" id="PRO_5036762903" evidence="1">
    <location>
        <begin position="25"/>
        <end position="238"/>
    </location>
</feature>
<dbReference type="PANTHER" id="PTHR45661">
    <property type="entry name" value="SURFACE ANTIGEN"/>
    <property type="match status" value="1"/>
</dbReference>